<dbReference type="EMBL" id="SHKR01000013">
    <property type="protein sequence ID" value="RZU13573.1"/>
    <property type="molecule type" value="Genomic_DNA"/>
</dbReference>
<gene>
    <name evidence="1" type="ORF">EV645_4419</name>
</gene>
<organism evidence="1 2">
    <name type="scientific">Kribbella rubisoli</name>
    <dbReference type="NCBI Taxonomy" id="3075929"/>
    <lineage>
        <taxon>Bacteria</taxon>
        <taxon>Bacillati</taxon>
        <taxon>Actinomycetota</taxon>
        <taxon>Actinomycetes</taxon>
        <taxon>Propionibacteriales</taxon>
        <taxon>Kribbellaceae</taxon>
        <taxon>Kribbella</taxon>
    </lineage>
</organism>
<dbReference type="AlphaFoldDB" id="A0A4Q7WU96"/>
<dbReference type="RefSeq" id="WP_130445829.1">
    <property type="nucleotide sequence ID" value="NZ_SHKR01000013.1"/>
</dbReference>
<dbReference type="OrthoDB" id="5178799at2"/>
<dbReference type="Proteomes" id="UP000292027">
    <property type="component" value="Unassembled WGS sequence"/>
</dbReference>
<comment type="caution">
    <text evidence="1">The sequence shown here is derived from an EMBL/GenBank/DDBJ whole genome shotgun (WGS) entry which is preliminary data.</text>
</comment>
<proteinExistence type="predicted"/>
<keyword evidence="2" id="KW-1185">Reference proteome</keyword>
<name>A0A4Q7WU96_9ACTN</name>
<evidence type="ECO:0000313" key="2">
    <source>
        <dbReference type="Proteomes" id="UP000292027"/>
    </source>
</evidence>
<evidence type="ECO:0000313" key="1">
    <source>
        <dbReference type="EMBL" id="RZU13573.1"/>
    </source>
</evidence>
<reference evidence="1 2" key="1">
    <citation type="journal article" date="2015" name="Stand. Genomic Sci.">
        <title>Genomic Encyclopedia of Bacterial and Archaeal Type Strains, Phase III: the genomes of soil and plant-associated and newly described type strains.</title>
        <authorList>
            <person name="Whitman W.B."/>
            <person name="Woyke T."/>
            <person name="Klenk H.P."/>
            <person name="Zhou Y."/>
            <person name="Lilburn T.G."/>
            <person name="Beck B.J."/>
            <person name="De Vos P."/>
            <person name="Vandamme P."/>
            <person name="Eisen J.A."/>
            <person name="Garrity G."/>
            <person name="Hugenholtz P."/>
            <person name="Kyrpides N.C."/>
        </authorList>
    </citation>
    <scope>NUCLEOTIDE SEQUENCE [LARGE SCALE GENOMIC DNA]</scope>
    <source>
        <strain evidence="1 2">VKM Ac-2540</strain>
    </source>
</reference>
<sequence length="250" mass="27300">MPEARISWRGVTMNRRTVSMVEAAEQLYRSKFAILQGSYSKGGVEASAGTHDGGGAVDIDVRTKSAAQRVAVVKAMRAVGFAAWLRTPAQGNWPYHVHGIAVGDKELSRGAAIQVTEYHRKLNGLANRGKDDGPPGYYGMTWELYLKAHPPKQPVPDSTISLAAMAYARTHDAMTGVWGADRARVIAWAAHPRVGAITKAETVPAAGVPWHLHFQRVIRKVQLHFKLEVTGIFNNSVAAEMKRYGYTIVA</sequence>
<protein>
    <submittedName>
        <fullName evidence="1">Uncharacterized protein</fullName>
    </submittedName>
</protein>
<accession>A0A4Q7WU96</accession>